<proteinExistence type="predicted"/>
<gene>
    <name evidence="1" type="ORF">LCGC14_1503110</name>
</gene>
<comment type="caution">
    <text evidence="1">The sequence shown here is derived from an EMBL/GenBank/DDBJ whole genome shotgun (WGS) entry which is preliminary data.</text>
</comment>
<dbReference type="EMBL" id="LAZR01010934">
    <property type="protein sequence ID" value="KKM64270.1"/>
    <property type="molecule type" value="Genomic_DNA"/>
</dbReference>
<organism evidence="1">
    <name type="scientific">marine sediment metagenome</name>
    <dbReference type="NCBI Taxonomy" id="412755"/>
    <lineage>
        <taxon>unclassified sequences</taxon>
        <taxon>metagenomes</taxon>
        <taxon>ecological metagenomes</taxon>
    </lineage>
</organism>
<feature type="non-terminal residue" evidence="1">
    <location>
        <position position="1"/>
    </location>
</feature>
<dbReference type="AlphaFoldDB" id="A0A0F9LJ60"/>
<name>A0A0F9LJ60_9ZZZZ</name>
<sequence>KIEKTVIGLALILSVISLIVSIPGKQAVGNIFVEENAYSSAVIYTSSTLTNDTATLLVSRATSSRTYAQICFREDSANNVPIKIFKQATSTGIATTSGHPIYASSTSMRDCFRVDMNDPYTGQIWAISAATTSASIEVLQE</sequence>
<reference evidence="1" key="1">
    <citation type="journal article" date="2015" name="Nature">
        <title>Complex archaea that bridge the gap between prokaryotes and eukaryotes.</title>
        <authorList>
            <person name="Spang A."/>
            <person name="Saw J.H."/>
            <person name="Jorgensen S.L."/>
            <person name="Zaremba-Niedzwiedzka K."/>
            <person name="Martijn J."/>
            <person name="Lind A.E."/>
            <person name="van Eijk R."/>
            <person name="Schleper C."/>
            <person name="Guy L."/>
            <person name="Ettema T.J."/>
        </authorList>
    </citation>
    <scope>NUCLEOTIDE SEQUENCE</scope>
</reference>
<evidence type="ECO:0000313" key="1">
    <source>
        <dbReference type="EMBL" id="KKM64270.1"/>
    </source>
</evidence>
<accession>A0A0F9LJ60</accession>
<protein>
    <submittedName>
        <fullName evidence="1">Uncharacterized protein</fullName>
    </submittedName>
</protein>